<dbReference type="RefSeq" id="WP_101251282.1">
    <property type="nucleotide sequence ID" value="NZ_PIUM01000016.1"/>
</dbReference>
<dbReference type="Pfam" id="PF17200">
    <property type="entry name" value="sCache_2"/>
    <property type="match status" value="1"/>
</dbReference>
<sequence length="561" mass="58910">MFAAIKGLNGRILIIPLLAVIALAAVGFVSVRSNNGITLAERQARARVITEAAVKIVESFENKVAKGEIAEAAGQDAAKEALRAIRYDNDQYVSAYDKTGTVVAHGMNKALEGTRPMDNRDSNGTYYARNQMQQAEAGGGFSYYLWPKTPNTPPVRKVTYSKQTAAWKWAVSSGIYLDDVDEAYLTNAWRTVGVIGTLALLTFGLAWWLGRRITGPILTLTRVTKQIAEGELSVDIPALDRRDEIGSLAQAVDILKARSIEAESLRTEQDRLKASSARERQEAMHKLADSFESSVKKVVDGMALQAGELETSANAVSASAAEADQQTEAAAAAASKTSVNVGTVAAATEELSSSIGEISRQVTESSQIAEGAAAEANRTNDAMVALADSAKRVGDIVALISGIASQTNLLALNATIEAARAGDAGKGFAVVAGEVKHLATQTGQATDEIQAKVMEIQTMTEAAVAAIQGIRKTVTGMNEITATVAAAVEEQGAATREIANSVDLAAEGTRQVSGNVTAAHKAVSQTGSIATTLLNSAASLSRDAAQLRSEVEAFLAEVRTA</sequence>
<evidence type="ECO:0000256" key="3">
    <source>
        <dbReference type="ARBA" id="ARBA00022519"/>
    </source>
</evidence>
<dbReference type="PROSITE" id="PS50192">
    <property type="entry name" value="T_SNARE"/>
    <property type="match status" value="1"/>
</dbReference>
<evidence type="ECO:0000256" key="2">
    <source>
        <dbReference type="ARBA" id="ARBA00022475"/>
    </source>
</evidence>
<evidence type="ECO:0000259" key="12">
    <source>
        <dbReference type="PROSITE" id="PS50192"/>
    </source>
</evidence>
<feature type="transmembrane region" description="Helical" evidence="10">
    <location>
        <begin position="188"/>
        <end position="209"/>
    </location>
</feature>
<dbReference type="InterPro" id="IPR004090">
    <property type="entry name" value="Chemotax_Me-accpt_rcpt"/>
</dbReference>
<dbReference type="InterPro" id="IPR003660">
    <property type="entry name" value="HAMP_dom"/>
</dbReference>
<keyword evidence="7 9" id="KW-0807">Transducer</keyword>
<keyword evidence="14" id="KW-0675">Receptor</keyword>
<comment type="subcellular location">
    <subcellularLocation>
        <location evidence="1">Cell inner membrane</location>
        <topology evidence="1">Multi-pass membrane protein</topology>
    </subcellularLocation>
</comment>
<evidence type="ECO:0000313" key="15">
    <source>
        <dbReference type="Proteomes" id="UP000233293"/>
    </source>
</evidence>
<reference evidence="15" key="1">
    <citation type="submission" date="2017-12" db="EMBL/GenBank/DDBJ databases">
        <title>Draft genome sequence of Telmatospirillum siberiense 26-4b1T, an acidotolerant peatland alphaproteobacterium potentially involved in sulfur cycling.</title>
        <authorList>
            <person name="Hausmann B."/>
            <person name="Pjevac P."/>
            <person name="Schreck K."/>
            <person name="Herbold C.W."/>
            <person name="Daims H."/>
            <person name="Wagner M."/>
            <person name="Pester M."/>
            <person name="Loy A."/>
        </authorList>
    </citation>
    <scope>NUCLEOTIDE SEQUENCE [LARGE SCALE GENOMIC DNA]</scope>
    <source>
        <strain evidence="15">26-4b1</strain>
    </source>
</reference>
<dbReference type="PANTHER" id="PTHR32089">
    <property type="entry name" value="METHYL-ACCEPTING CHEMOTAXIS PROTEIN MCPB"/>
    <property type="match status" value="1"/>
</dbReference>
<dbReference type="OrthoDB" id="7337556at2"/>
<evidence type="ECO:0000256" key="7">
    <source>
        <dbReference type="ARBA" id="ARBA00023224"/>
    </source>
</evidence>
<name>A0A2N3PTW5_9PROT</name>
<dbReference type="InterPro" id="IPR033480">
    <property type="entry name" value="sCache_2"/>
</dbReference>
<feature type="transmembrane region" description="Helical" evidence="10">
    <location>
        <begin position="12"/>
        <end position="31"/>
    </location>
</feature>
<feature type="domain" description="HAMP" evidence="13">
    <location>
        <begin position="211"/>
        <end position="264"/>
    </location>
</feature>
<evidence type="ECO:0000256" key="6">
    <source>
        <dbReference type="ARBA" id="ARBA00023136"/>
    </source>
</evidence>
<dbReference type="PROSITE" id="PS50111">
    <property type="entry name" value="CHEMOTAXIS_TRANSDUC_2"/>
    <property type="match status" value="1"/>
</dbReference>
<dbReference type="SMART" id="SM00283">
    <property type="entry name" value="MA"/>
    <property type="match status" value="1"/>
</dbReference>
<evidence type="ECO:0000259" key="11">
    <source>
        <dbReference type="PROSITE" id="PS50111"/>
    </source>
</evidence>
<keyword evidence="4 10" id="KW-0812">Transmembrane</keyword>
<dbReference type="PRINTS" id="PR00260">
    <property type="entry name" value="CHEMTRNSDUCR"/>
</dbReference>
<dbReference type="Pfam" id="PF00672">
    <property type="entry name" value="HAMP"/>
    <property type="match status" value="1"/>
</dbReference>
<dbReference type="Proteomes" id="UP000233293">
    <property type="component" value="Unassembled WGS sequence"/>
</dbReference>
<dbReference type="InterPro" id="IPR000727">
    <property type="entry name" value="T_SNARE_dom"/>
</dbReference>
<dbReference type="Gene3D" id="3.30.450.20">
    <property type="entry name" value="PAS domain"/>
    <property type="match status" value="1"/>
</dbReference>
<feature type="domain" description="T-SNARE coiled-coil homology" evidence="12">
    <location>
        <begin position="457"/>
        <end position="519"/>
    </location>
</feature>
<dbReference type="SMART" id="SM01049">
    <property type="entry name" value="Cache_2"/>
    <property type="match status" value="1"/>
</dbReference>
<gene>
    <name evidence="14" type="ORF">CWS72_14180</name>
</gene>
<dbReference type="Gene3D" id="1.10.287.950">
    <property type="entry name" value="Methyl-accepting chemotaxis protein"/>
    <property type="match status" value="1"/>
</dbReference>
<evidence type="ECO:0000256" key="8">
    <source>
        <dbReference type="ARBA" id="ARBA00029447"/>
    </source>
</evidence>
<dbReference type="EMBL" id="PIUM01000016">
    <property type="protein sequence ID" value="PKU23826.1"/>
    <property type="molecule type" value="Genomic_DNA"/>
</dbReference>
<protein>
    <submittedName>
        <fullName evidence="14">Methyl-accepting chemotaxis receptor/sensory transducer</fullName>
    </submittedName>
</protein>
<evidence type="ECO:0000256" key="4">
    <source>
        <dbReference type="ARBA" id="ARBA00022692"/>
    </source>
</evidence>
<keyword evidence="6 10" id="KW-0472">Membrane</keyword>
<evidence type="ECO:0000256" key="5">
    <source>
        <dbReference type="ARBA" id="ARBA00022989"/>
    </source>
</evidence>
<keyword evidence="3" id="KW-0997">Cell inner membrane</keyword>
<organism evidence="14 15">
    <name type="scientific">Telmatospirillum siberiense</name>
    <dbReference type="NCBI Taxonomy" id="382514"/>
    <lineage>
        <taxon>Bacteria</taxon>
        <taxon>Pseudomonadati</taxon>
        <taxon>Pseudomonadota</taxon>
        <taxon>Alphaproteobacteria</taxon>
        <taxon>Rhodospirillales</taxon>
        <taxon>Rhodospirillaceae</taxon>
        <taxon>Telmatospirillum</taxon>
    </lineage>
</organism>
<dbReference type="GO" id="GO:0006935">
    <property type="term" value="P:chemotaxis"/>
    <property type="evidence" value="ECO:0007669"/>
    <property type="project" value="InterPro"/>
</dbReference>
<dbReference type="GO" id="GO:0004888">
    <property type="term" value="F:transmembrane signaling receptor activity"/>
    <property type="evidence" value="ECO:0007669"/>
    <property type="project" value="InterPro"/>
</dbReference>
<proteinExistence type="inferred from homology"/>
<keyword evidence="15" id="KW-1185">Reference proteome</keyword>
<dbReference type="SUPFAM" id="SSF58104">
    <property type="entry name" value="Methyl-accepting chemotaxis protein (MCP) signaling domain"/>
    <property type="match status" value="1"/>
</dbReference>
<dbReference type="AlphaFoldDB" id="A0A2N3PTW5"/>
<dbReference type="PANTHER" id="PTHR32089:SF112">
    <property type="entry name" value="LYSOZYME-LIKE PROTEIN-RELATED"/>
    <property type="match status" value="1"/>
</dbReference>
<evidence type="ECO:0000256" key="10">
    <source>
        <dbReference type="SAM" id="Phobius"/>
    </source>
</evidence>
<feature type="domain" description="Methyl-accepting transducer" evidence="11">
    <location>
        <begin position="305"/>
        <end position="530"/>
    </location>
</feature>
<evidence type="ECO:0000259" key="13">
    <source>
        <dbReference type="PROSITE" id="PS50885"/>
    </source>
</evidence>
<keyword evidence="2" id="KW-1003">Cell membrane</keyword>
<accession>A0A2N3PTW5</accession>
<comment type="similarity">
    <text evidence="8">Belongs to the methyl-accepting chemotaxis (MCP) protein family.</text>
</comment>
<dbReference type="SMART" id="SM00304">
    <property type="entry name" value="HAMP"/>
    <property type="match status" value="1"/>
</dbReference>
<dbReference type="InterPro" id="IPR004089">
    <property type="entry name" value="MCPsignal_dom"/>
</dbReference>
<dbReference type="Gene3D" id="6.10.340.10">
    <property type="match status" value="1"/>
</dbReference>
<evidence type="ECO:0000256" key="9">
    <source>
        <dbReference type="PROSITE-ProRule" id="PRU00284"/>
    </source>
</evidence>
<comment type="caution">
    <text evidence="14">The sequence shown here is derived from an EMBL/GenBank/DDBJ whole genome shotgun (WGS) entry which is preliminary data.</text>
</comment>
<dbReference type="CDD" id="cd06225">
    <property type="entry name" value="HAMP"/>
    <property type="match status" value="1"/>
</dbReference>
<evidence type="ECO:0000313" key="14">
    <source>
        <dbReference type="EMBL" id="PKU23826.1"/>
    </source>
</evidence>
<dbReference type="GO" id="GO:0007165">
    <property type="term" value="P:signal transduction"/>
    <property type="evidence" value="ECO:0007669"/>
    <property type="project" value="UniProtKB-KW"/>
</dbReference>
<evidence type="ECO:0000256" key="1">
    <source>
        <dbReference type="ARBA" id="ARBA00004429"/>
    </source>
</evidence>
<dbReference type="GO" id="GO:0005886">
    <property type="term" value="C:plasma membrane"/>
    <property type="evidence" value="ECO:0007669"/>
    <property type="project" value="UniProtKB-SubCell"/>
</dbReference>
<keyword evidence="5 10" id="KW-1133">Transmembrane helix</keyword>
<dbReference type="PROSITE" id="PS50885">
    <property type="entry name" value="HAMP"/>
    <property type="match status" value="1"/>
</dbReference>
<dbReference type="Pfam" id="PF00015">
    <property type="entry name" value="MCPsignal"/>
    <property type="match status" value="1"/>
</dbReference>